<dbReference type="EMBL" id="JAWJWF010000004">
    <property type="protein sequence ID" value="KAK6634291.1"/>
    <property type="molecule type" value="Genomic_DNA"/>
</dbReference>
<evidence type="ECO:0000313" key="3">
    <source>
        <dbReference type="Proteomes" id="UP001359485"/>
    </source>
</evidence>
<protein>
    <recommendedName>
        <fullName evidence="4">Folate gamma-glutamyl hydrolase</fullName>
    </recommendedName>
</protein>
<proteinExistence type="predicted"/>
<name>A0ABR1B4V6_POLSC</name>
<dbReference type="Gene3D" id="3.40.50.880">
    <property type="match status" value="1"/>
</dbReference>
<comment type="caution">
    <text evidence="2">The sequence shown here is derived from an EMBL/GenBank/DDBJ whole genome shotgun (WGS) entry which is preliminary data.</text>
</comment>
<evidence type="ECO:0000313" key="2">
    <source>
        <dbReference type="EMBL" id="KAK6634291.1"/>
    </source>
</evidence>
<feature type="signal peptide" evidence="1">
    <location>
        <begin position="1"/>
        <end position="16"/>
    </location>
</feature>
<dbReference type="InterPro" id="IPR029062">
    <property type="entry name" value="Class_I_gatase-like"/>
</dbReference>
<accession>A0ABR1B4V6</accession>
<organism evidence="2 3">
    <name type="scientific">Polyplax serrata</name>
    <name type="common">Common mouse louse</name>
    <dbReference type="NCBI Taxonomy" id="468196"/>
    <lineage>
        <taxon>Eukaryota</taxon>
        <taxon>Metazoa</taxon>
        <taxon>Ecdysozoa</taxon>
        <taxon>Arthropoda</taxon>
        <taxon>Hexapoda</taxon>
        <taxon>Insecta</taxon>
        <taxon>Pterygota</taxon>
        <taxon>Neoptera</taxon>
        <taxon>Paraneoptera</taxon>
        <taxon>Psocodea</taxon>
        <taxon>Troctomorpha</taxon>
        <taxon>Phthiraptera</taxon>
        <taxon>Anoplura</taxon>
        <taxon>Polyplacidae</taxon>
        <taxon>Polyplax</taxon>
    </lineage>
</organism>
<keyword evidence="1" id="KW-0732">Signal</keyword>
<gene>
    <name evidence="2" type="ORF">RUM44_004902</name>
</gene>
<evidence type="ECO:0008006" key="4">
    <source>
        <dbReference type="Google" id="ProtNLM"/>
    </source>
</evidence>
<keyword evidence="3" id="KW-1185">Reference proteome</keyword>
<sequence length="75" mass="8497">MKSFLLFFTFLVYSSAECPTVEKDYLPCNQRPIVGILSQEVTGLLKDYYGDHYAYISAAYVKHVESAGGRVVPIW</sequence>
<reference evidence="2 3" key="1">
    <citation type="submission" date="2023-09" db="EMBL/GenBank/DDBJ databases">
        <title>Genomes of two closely related lineages of the louse Polyplax serrata with different host specificities.</title>
        <authorList>
            <person name="Martinu J."/>
            <person name="Tarabai H."/>
            <person name="Stefka J."/>
            <person name="Hypsa V."/>
        </authorList>
    </citation>
    <scope>NUCLEOTIDE SEQUENCE [LARGE SCALE GENOMIC DNA]</scope>
    <source>
        <strain evidence="2">98ZLc_SE</strain>
    </source>
</reference>
<dbReference type="Proteomes" id="UP001359485">
    <property type="component" value="Unassembled WGS sequence"/>
</dbReference>
<evidence type="ECO:0000256" key="1">
    <source>
        <dbReference type="SAM" id="SignalP"/>
    </source>
</evidence>
<feature type="chain" id="PRO_5046341312" description="Folate gamma-glutamyl hydrolase" evidence="1">
    <location>
        <begin position="17"/>
        <end position="75"/>
    </location>
</feature>